<sequence length="104" mass="11969">MNLYIYIYILITIILINVVDNLPHAIVCDDEGNKEKCFQAFERVCPQHFIIEKVIFMKFSTAPVCRVRVEYKPENDDLPGEGEALKTLMSNPSAFARVLGYNNR</sequence>
<dbReference type="EMBL" id="JASPKY010000470">
    <property type="protein sequence ID" value="KAK9695800.1"/>
    <property type="molecule type" value="Genomic_DNA"/>
</dbReference>
<dbReference type="Proteomes" id="UP001458880">
    <property type="component" value="Unassembled WGS sequence"/>
</dbReference>
<evidence type="ECO:0000313" key="3">
    <source>
        <dbReference type="Proteomes" id="UP001458880"/>
    </source>
</evidence>
<comment type="caution">
    <text evidence="2">The sequence shown here is derived from an EMBL/GenBank/DDBJ whole genome shotgun (WGS) entry which is preliminary data.</text>
</comment>
<keyword evidence="1" id="KW-0472">Membrane</keyword>
<organism evidence="2 3">
    <name type="scientific">Popillia japonica</name>
    <name type="common">Japanese beetle</name>
    <dbReference type="NCBI Taxonomy" id="7064"/>
    <lineage>
        <taxon>Eukaryota</taxon>
        <taxon>Metazoa</taxon>
        <taxon>Ecdysozoa</taxon>
        <taxon>Arthropoda</taxon>
        <taxon>Hexapoda</taxon>
        <taxon>Insecta</taxon>
        <taxon>Pterygota</taxon>
        <taxon>Neoptera</taxon>
        <taxon>Endopterygota</taxon>
        <taxon>Coleoptera</taxon>
        <taxon>Polyphaga</taxon>
        <taxon>Scarabaeiformia</taxon>
        <taxon>Scarabaeidae</taxon>
        <taxon>Rutelinae</taxon>
        <taxon>Popillia</taxon>
    </lineage>
</organism>
<feature type="transmembrane region" description="Helical" evidence="1">
    <location>
        <begin position="6"/>
        <end position="27"/>
    </location>
</feature>
<keyword evidence="1" id="KW-1133">Transmembrane helix</keyword>
<reference evidence="2 3" key="1">
    <citation type="journal article" date="2024" name="BMC Genomics">
        <title>De novo assembly and annotation of Popillia japonica's genome with initial clues to its potential as an invasive pest.</title>
        <authorList>
            <person name="Cucini C."/>
            <person name="Boschi S."/>
            <person name="Funari R."/>
            <person name="Cardaioli E."/>
            <person name="Iannotti N."/>
            <person name="Marturano G."/>
            <person name="Paoli F."/>
            <person name="Bruttini M."/>
            <person name="Carapelli A."/>
            <person name="Frati F."/>
            <person name="Nardi F."/>
        </authorList>
    </citation>
    <scope>NUCLEOTIDE SEQUENCE [LARGE SCALE GENOMIC DNA]</scope>
    <source>
        <strain evidence="2">DMR45628</strain>
    </source>
</reference>
<accession>A0AAW1J049</accession>
<keyword evidence="1" id="KW-0812">Transmembrane</keyword>
<keyword evidence="3" id="KW-1185">Reference proteome</keyword>
<gene>
    <name evidence="2" type="ORF">QE152_g32338</name>
</gene>
<protein>
    <submittedName>
        <fullName evidence="2">Uncharacterized protein</fullName>
    </submittedName>
</protein>
<name>A0AAW1J049_POPJA</name>
<proteinExistence type="predicted"/>
<evidence type="ECO:0000256" key="1">
    <source>
        <dbReference type="SAM" id="Phobius"/>
    </source>
</evidence>
<evidence type="ECO:0000313" key="2">
    <source>
        <dbReference type="EMBL" id="KAK9695800.1"/>
    </source>
</evidence>
<dbReference type="AlphaFoldDB" id="A0AAW1J049"/>